<reference evidence="9 10" key="1">
    <citation type="journal article" date="2017" name="BMC Biol.">
        <title>Genomic innovations, transcriptional plasticity and gene loss underlying the evolution and divergence of two highly polyphagous and invasive Helicoverpa pest species.</title>
        <authorList>
            <person name="Pearce S.L."/>
            <person name="Clarke D.F."/>
            <person name="East P.D."/>
            <person name="Elfekih S."/>
            <person name="Gordon K.H."/>
            <person name="Jermiin L.S."/>
            <person name="McGaughran A."/>
            <person name="Oakeshott J.G."/>
            <person name="Papanikolaou A."/>
            <person name="Perera O.P."/>
            <person name="Rane R.V."/>
            <person name="Richards S."/>
            <person name="Tay W.T."/>
            <person name="Walsh T.K."/>
            <person name="Anderson A."/>
            <person name="Anderson C.J."/>
            <person name="Asgari S."/>
            <person name="Board P.G."/>
            <person name="Bretschneider A."/>
            <person name="Campbell P.M."/>
            <person name="Chertemps T."/>
            <person name="Christeller J.T."/>
            <person name="Coppin C.W."/>
            <person name="Downes S.J."/>
            <person name="Duan G."/>
            <person name="Farnsworth C.A."/>
            <person name="Good R.T."/>
            <person name="Han L.B."/>
            <person name="Han Y.C."/>
            <person name="Hatje K."/>
            <person name="Horne I."/>
            <person name="Huang Y.P."/>
            <person name="Hughes D.S."/>
            <person name="Jacquin-Joly E."/>
            <person name="James W."/>
            <person name="Jhangiani S."/>
            <person name="Kollmar M."/>
            <person name="Kuwar S.S."/>
            <person name="Li S."/>
            <person name="Liu N.Y."/>
            <person name="Maibeche M.T."/>
            <person name="Miller J.R."/>
            <person name="Montagne N."/>
            <person name="Perry T."/>
            <person name="Qu J."/>
            <person name="Song S.V."/>
            <person name="Sutton G.G."/>
            <person name="Vogel H."/>
            <person name="Walenz B.P."/>
            <person name="Xu W."/>
            <person name="Zhang H.J."/>
            <person name="Zou Z."/>
            <person name="Batterham P."/>
            <person name="Edwards O.R."/>
            <person name="Feyereisen R."/>
            <person name="Gibbs R.A."/>
            <person name="Heckel D.G."/>
            <person name="McGrath A."/>
            <person name="Robin C."/>
            <person name="Scherer S.E."/>
            <person name="Worley K.C."/>
            <person name="Wu Y.D."/>
        </authorList>
    </citation>
    <scope>NUCLEOTIDE SEQUENCE [LARGE SCALE GENOMIC DNA]</scope>
    <source>
        <strain evidence="9">Harm_GR_Male_#8</strain>
        <tissue evidence="9">Whole organism</tissue>
    </source>
</reference>
<dbReference type="SUPFAM" id="SSF54373">
    <property type="entry name" value="FAD-linked reductases, C-terminal domain"/>
    <property type="match status" value="1"/>
</dbReference>
<dbReference type="InterPro" id="IPR007867">
    <property type="entry name" value="GMC_OxRtase_C"/>
</dbReference>
<name>A0A2W1BQ09_HELAM</name>
<dbReference type="Pfam" id="PF05199">
    <property type="entry name" value="GMC_oxred_C"/>
    <property type="match status" value="1"/>
</dbReference>
<dbReference type="PANTHER" id="PTHR11552:SF147">
    <property type="entry name" value="CHOLINE DEHYDROGENASE, MITOCHONDRIAL"/>
    <property type="match status" value="1"/>
</dbReference>
<comment type="similarity">
    <text evidence="2 6">Belongs to the GMC oxidoreductase family.</text>
</comment>
<evidence type="ECO:0000256" key="6">
    <source>
        <dbReference type="RuleBase" id="RU003968"/>
    </source>
</evidence>
<evidence type="ECO:0000313" key="9">
    <source>
        <dbReference type="EMBL" id="PZC73783.1"/>
    </source>
</evidence>
<dbReference type="AlphaFoldDB" id="A0A2W1BQ09"/>
<dbReference type="GO" id="GO:0016614">
    <property type="term" value="F:oxidoreductase activity, acting on CH-OH group of donors"/>
    <property type="evidence" value="ECO:0007669"/>
    <property type="project" value="InterPro"/>
</dbReference>
<evidence type="ECO:0000313" key="10">
    <source>
        <dbReference type="Proteomes" id="UP000249218"/>
    </source>
</evidence>
<dbReference type="InterPro" id="IPR036188">
    <property type="entry name" value="FAD/NAD-bd_sf"/>
</dbReference>
<feature type="domain" description="Glucose-methanol-choline oxidoreductase N-terminal" evidence="8">
    <location>
        <begin position="302"/>
        <end position="316"/>
    </location>
</feature>
<dbReference type="PANTHER" id="PTHR11552">
    <property type="entry name" value="GLUCOSE-METHANOL-CHOLINE GMC OXIDOREDUCTASE"/>
    <property type="match status" value="1"/>
</dbReference>
<dbReference type="EMBL" id="KZ150085">
    <property type="protein sequence ID" value="PZC73783.1"/>
    <property type="molecule type" value="Genomic_DNA"/>
</dbReference>
<dbReference type="GO" id="GO:0050660">
    <property type="term" value="F:flavin adenine dinucleotide binding"/>
    <property type="evidence" value="ECO:0007669"/>
    <property type="project" value="InterPro"/>
</dbReference>
<dbReference type="SUPFAM" id="SSF51905">
    <property type="entry name" value="FAD/NAD(P)-binding domain"/>
    <property type="match status" value="1"/>
</dbReference>
<keyword evidence="10" id="KW-1185">Reference proteome</keyword>
<evidence type="ECO:0000259" key="7">
    <source>
        <dbReference type="PROSITE" id="PS00623"/>
    </source>
</evidence>
<proteinExistence type="inferred from homology"/>
<dbReference type="PROSITE" id="PS00623">
    <property type="entry name" value="GMC_OXRED_1"/>
    <property type="match status" value="1"/>
</dbReference>
<dbReference type="Gene3D" id="3.30.560.10">
    <property type="entry name" value="Glucose Oxidase, domain 3"/>
    <property type="match status" value="1"/>
</dbReference>
<dbReference type="PIRSF" id="PIRSF000137">
    <property type="entry name" value="Alcohol_oxidase"/>
    <property type="match status" value="1"/>
</dbReference>
<gene>
    <name evidence="9" type="primary">HaOG208794</name>
    <name evidence="9" type="ORF">B5X24_HaOG208794</name>
</gene>
<feature type="binding site" evidence="5">
    <location>
        <position position="265"/>
    </location>
    <ligand>
        <name>FAD</name>
        <dbReference type="ChEBI" id="CHEBI:57692"/>
    </ligand>
</feature>
<keyword evidence="4 5" id="KW-0274">FAD</keyword>
<evidence type="ECO:0000256" key="4">
    <source>
        <dbReference type="ARBA" id="ARBA00022827"/>
    </source>
</evidence>
<evidence type="ECO:0000256" key="3">
    <source>
        <dbReference type="ARBA" id="ARBA00022630"/>
    </source>
</evidence>
<evidence type="ECO:0000259" key="8">
    <source>
        <dbReference type="PROSITE" id="PS00624"/>
    </source>
</evidence>
<dbReference type="InterPro" id="IPR000172">
    <property type="entry name" value="GMC_OxRdtase_N"/>
</dbReference>
<comment type="cofactor">
    <cofactor evidence="1 5">
        <name>FAD</name>
        <dbReference type="ChEBI" id="CHEBI:57692"/>
    </cofactor>
</comment>
<dbReference type="PROSITE" id="PS00624">
    <property type="entry name" value="GMC_OXRED_2"/>
    <property type="match status" value="1"/>
</dbReference>
<dbReference type="Gene3D" id="3.50.50.60">
    <property type="entry name" value="FAD/NAD(P)-binding domain"/>
    <property type="match status" value="1"/>
</dbReference>
<dbReference type="InterPro" id="IPR012132">
    <property type="entry name" value="GMC_OxRdtase"/>
</dbReference>
<organism evidence="9 10">
    <name type="scientific">Helicoverpa armigera</name>
    <name type="common">Cotton bollworm</name>
    <name type="synonym">Heliothis armigera</name>
    <dbReference type="NCBI Taxonomy" id="29058"/>
    <lineage>
        <taxon>Eukaryota</taxon>
        <taxon>Metazoa</taxon>
        <taxon>Ecdysozoa</taxon>
        <taxon>Arthropoda</taxon>
        <taxon>Hexapoda</taxon>
        <taxon>Insecta</taxon>
        <taxon>Pterygota</taxon>
        <taxon>Neoptera</taxon>
        <taxon>Endopterygota</taxon>
        <taxon>Lepidoptera</taxon>
        <taxon>Glossata</taxon>
        <taxon>Ditrysia</taxon>
        <taxon>Noctuoidea</taxon>
        <taxon>Noctuidae</taxon>
        <taxon>Heliothinae</taxon>
        <taxon>Helicoverpa</taxon>
    </lineage>
</organism>
<evidence type="ECO:0000256" key="2">
    <source>
        <dbReference type="ARBA" id="ARBA00010790"/>
    </source>
</evidence>
<accession>A0A2W1BQ09</accession>
<protein>
    <recommendedName>
        <fullName evidence="7 8">Glucose-methanol-choline oxidoreductase N-terminal domain-containing protein</fullName>
    </recommendedName>
</protein>
<keyword evidence="3 6" id="KW-0285">Flavoprotein</keyword>
<dbReference type="Proteomes" id="UP000249218">
    <property type="component" value="Unassembled WGS sequence"/>
</dbReference>
<dbReference type="OrthoDB" id="269227at2759"/>
<feature type="domain" description="Glucose-methanol-choline oxidoreductase N-terminal" evidence="7">
    <location>
        <begin position="123"/>
        <end position="146"/>
    </location>
</feature>
<evidence type="ECO:0000256" key="5">
    <source>
        <dbReference type="PIRSR" id="PIRSR000137-2"/>
    </source>
</evidence>
<dbReference type="Pfam" id="PF00732">
    <property type="entry name" value="GMC_oxred_N"/>
    <property type="match status" value="1"/>
</dbReference>
<evidence type="ECO:0000256" key="1">
    <source>
        <dbReference type="ARBA" id="ARBA00001974"/>
    </source>
</evidence>
<sequence>MNATPASTILQVKTLQAAFKVLATLHLTAYLWPHQAQVKDGDCFDFIVVGAGSAGSIIANRLTELENASVLLIEAGGDPPIESVIPGFFPFLKNTSVDWNYETEDDGYSQQFHKNRGVELTRGKMLGGSSSINFIAYTRGNQHDFDNWANLTNDDTWCWQKVLPYFIKSEELVDPVLLHSDARAFHGTEGYLGTTRYYNSEVLKYLQAFHEIGHDIVLDTNGDTPLGYSESMFNIANGVRQSTAQSFLHPIKNRPNLHVLKKALVSKILFDDHKNAIGVEVILENNQTLSLKAEKEVIVSAGSINTPQLLMLSGVGPKHHLRNYDIKIVSDLPVGQTLRDHVFVIMNHVMGKSPPKKPMDPKNYPFPLIVGYISLNKSQKYPDYQTLNMVLRDPTSALQLCTFYFSFLDEICEALYDASVGREVLFSAVSLLYPESSGKIFLRSKNPRQPPIIFTGYYSKDEDLDSHATYLEDFVKVQNTKFFESVNSELVVPEHCGCNGIFSRREFWKCYALCMMVSGYHYAGSCPMGAVVDSRLKVLGVQRLRVADASVMPRIVGANTNAATMMIGEKAADFIKEDHFFAKAG</sequence>